<evidence type="ECO:0000313" key="2">
    <source>
        <dbReference type="Proteomes" id="UP001165341"/>
    </source>
</evidence>
<dbReference type="Proteomes" id="UP001165341">
    <property type="component" value="Unassembled WGS sequence"/>
</dbReference>
<dbReference type="Pfam" id="PF05013">
    <property type="entry name" value="FGase"/>
    <property type="match status" value="1"/>
</dbReference>
<dbReference type="SUPFAM" id="SSF53187">
    <property type="entry name" value="Zn-dependent exopeptidases"/>
    <property type="match status" value="1"/>
</dbReference>
<protein>
    <submittedName>
        <fullName evidence="1">N-formylglutamate amidohydrolase</fullName>
    </submittedName>
</protein>
<dbReference type="InterPro" id="IPR007709">
    <property type="entry name" value="N-FG_amidohydro"/>
</dbReference>
<gene>
    <name evidence="1" type="ORF">MQH31_03495</name>
</gene>
<organism evidence="1 2">
    <name type="scientific">Cryobacterium zhongshanensis</name>
    <dbReference type="NCBI Taxonomy" id="2928153"/>
    <lineage>
        <taxon>Bacteria</taxon>
        <taxon>Bacillati</taxon>
        <taxon>Actinomycetota</taxon>
        <taxon>Actinomycetes</taxon>
        <taxon>Micrococcales</taxon>
        <taxon>Microbacteriaceae</taxon>
        <taxon>Cryobacterium</taxon>
    </lineage>
</organism>
<accession>A0AA41UG39</accession>
<comment type="caution">
    <text evidence="1">The sequence shown here is derived from an EMBL/GenBank/DDBJ whole genome shotgun (WGS) entry which is preliminary data.</text>
</comment>
<dbReference type="AlphaFoldDB" id="A0AA41UG39"/>
<dbReference type="Gene3D" id="3.40.630.40">
    <property type="entry name" value="Zn-dependent exopeptidases"/>
    <property type="match status" value="1"/>
</dbReference>
<keyword evidence="2" id="KW-1185">Reference proteome</keyword>
<sequence>MCQLDADPELSALLRVLDRSGATPVILHAPHGGRSILTAHRGSYVISPAELEAEKGAMTDHFTDVLVESVTGASAVINGLSRFVVDVERFPDDSEELNAAGMGVLYTHGSRRQLIRRLAADDREPLLAYFVEYSARFTALVDATLAAHGRAVIIDVHSYPEHELPYELHGGGFRAPLCVGSEPFHASAALLDAVAESFPGLETRANTPFAGAYVPLKRYQTDARVSSVMLEIRRDVYLTEATLEVKPAGFAAVQESLQGLADRMRFSLGRVTAFRDR</sequence>
<name>A0AA41UG39_9MICO</name>
<reference evidence="1" key="1">
    <citation type="submission" date="2022-03" db="EMBL/GenBank/DDBJ databases">
        <title>Cryobacterium sp. nov. strain ZS14-85, isolated from Antarctic soil.</title>
        <authorList>
            <person name="Li J."/>
            <person name="Niu G."/>
        </authorList>
    </citation>
    <scope>NUCLEOTIDE SEQUENCE</scope>
    <source>
        <strain evidence="1">ZS14-85</strain>
    </source>
</reference>
<dbReference type="EMBL" id="JALGAR010000001">
    <property type="protein sequence ID" value="MCI4656874.1"/>
    <property type="molecule type" value="Genomic_DNA"/>
</dbReference>
<dbReference type="RefSeq" id="WP_243010922.1">
    <property type="nucleotide sequence ID" value="NZ_JALGAR010000001.1"/>
</dbReference>
<evidence type="ECO:0000313" key="1">
    <source>
        <dbReference type="EMBL" id="MCI4656874.1"/>
    </source>
</evidence>
<proteinExistence type="predicted"/>